<dbReference type="EMBL" id="NCVQ01000007">
    <property type="protein sequence ID" value="PWZ18570.1"/>
    <property type="molecule type" value="Genomic_DNA"/>
</dbReference>
<reference evidence="1 2" key="1">
    <citation type="journal article" date="2018" name="Nat. Genet.">
        <title>Extensive intraspecific gene order and gene structural variations between Mo17 and other maize genomes.</title>
        <authorList>
            <person name="Sun S."/>
            <person name="Zhou Y."/>
            <person name="Chen J."/>
            <person name="Shi J."/>
            <person name="Zhao H."/>
            <person name="Zhao H."/>
            <person name="Song W."/>
            <person name="Zhang M."/>
            <person name="Cui Y."/>
            <person name="Dong X."/>
            <person name="Liu H."/>
            <person name="Ma X."/>
            <person name="Jiao Y."/>
            <person name="Wang B."/>
            <person name="Wei X."/>
            <person name="Stein J.C."/>
            <person name="Glaubitz J.C."/>
            <person name="Lu F."/>
            <person name="Yu G."/>
            <person name="Liang C."/>
            <person name="Fengler K."/>
            <person name="Li B."/>
            <person name="Rafalski A."/>
            <person name="Schnable P.S."/>
            <person name="Ware D.H."/>
            <person name="Buckler E.S."/>
            <person name="Lai J."/>
        </authorList>
    </citation>
    <scope>NUCLEOTIDE SEQUENCE [LARGE SCALE GENOMIC DNA]</scope>
    <source>
        <strain evidence="2">cv. Missouri 17</strain>
        <tissue evidence="1">Seedling</tissue>
    </source>
</reference>
<evidence type="ECO:0000313" key="2">
    <source>
        <dbReference type="Proteomes" id="UP000251960"/>
    </source>
</evidence>
<protein>
    <submittedName>
        <fullName evidence="1">Uncharacterized protein</fullName>
    </submittedName>
</protein>
<organism evidence="1 2">
    <name type="scientific">Zea mays</name>
    <name type="common">Maize</name>
    <dbReference type="NCBI Taxonomy" id="4577"/>
    <lineage>
        <taxon>Eukaryota</taxon>
        <taxon>Viridiplantae</taxon>
        <taxon>Streptophyta</taxon>
        <taxon>Embryophyta</taxon>
        <taxon>Tracheophyta</taxon>
        <taxon>Spermatophyta</taxon>
        <taxon>Magnoliopsida</taxon>
        <taxon>Liliopsida</taxon>
        <taxon>Poales</taxon>
        <taxon>Poaceae</taxon>
        <taxon>PACMAD clade</taxon>
        <taxon>Panicoideae</taxon>
        <taxon>Andropogonodae</taxon>
        <taxon>Andropogoneae</taxon>
        <taxon>Tripsacinae</taxon>
        <taxon>Zea</taxon>
    </lineage>
</organism>
<accession>A0A3L6ECS0</accession>
<proteinExistence type="predicted"/>
<comment type="caution">
    <text evidence="1">The sequence shown here is derived from an EMBL/GenBank/DDBJ whole genome shotgun (WGS) entry which is preliminary data.</text>
</comment>
<name>A0A3L6ECS0_MAIZE</name>
<sequence length="15" mass="1763">MFCWLGVCECRANQC</sequence>
<gene>
    <name evidence="1" type="ORF">Zm00014a_034200</name>
</gene>
<evidence type="ECO:0000313" key="1">
    <source>
        <dbReference type="EMBL" id="PWZ18570.1"/>
    </source>
</evidence>
<dbReference type="Proteomes" id="UP000251960">
    <property type="component" value="Chromosome 6"/>
</dbReference>